<dbReference type="EMBL" id="JAGMUU010000021">
    <property type="protein sequence ID" value="KAH7129459.1"/>
    <property type="molecule type" value="Genomic_DNA"/>
</dbReference>
<evidence type="ECO:0000313" key="2">
    <source>
        <dbReference type="Proteomes" id="UP000717696"/>
    </source>
</evidence>
<keyword evidence="2" id="KW-1185">Reference proteome</keyword>
<accession>A0A9P9DZM8</accession>
<sequence>MSLLAVLDGPIPNGLELSYVTQTLACQVAIPGSISPSRLFSYRHLHRHSRHLLACDGDVRLPSSLSIASPGICIRPTALRLEMSGGISKADGQRRLGASRVSLQKSLLARPRNLTALFQCRKAARLVSPHRKYLYLRAKYHHACQMLDFPLSLPQIRTNLIVSLAFCCSPNPTFSCPGDTGPSYSLVPNRLLPRKRSISFQGKKTVLGKLCPRDFHSVAPRTFRRGETKRGGQLETSCWRRLMDPAEIQGFSLFKSTRAEPEF</sequence>
<organism evidence="1 2">
    <name type="scientific">Dactylonectria estremocensis</name>
    <dbReference type="NCBI Taxonomy" id="1079267"/>
    <lineage>
        <taxon>Eukaryota</taxon>
        <taxon>Fungi</taxon>
        <taxon>Dikarya</taxon>
        <taxon>Ascomycota</taxon>
        <taxon>Pezizomycotina</taxon>
        <taxon>Sordariomycetes</taxon>
        <taxon>Hypocreomycetidae</taxon>
        <taxon>Hypocreales</taxon>
        <taxon>Nectriaceae</taxon>
        <taxon>Dactylonectria</taxon>
    </lineage>
</organism>
<protein>
    <submittedName>
        <fullName evidence="1">Uncharacterized protein</fullName>
    </submittedName>
</protein>
<comment type="caution">
    <text evidence="1">The sequence shown here is derived from an EMBL/GenBank/DDBJ whole genome shotgun (WGS) entry which is preliminary data.</text>
</comment>
<gene>
    <name evidence="1" type="ORF">B0J13DRAFT_138395</name>
</gene>
<proteinExistence type="predicted"/>
<dbReference type="AlphaFoldDB" id="A0A9P9DZM8"/>
<name>A0A9P9DZM8_9HYPO</name>
<evidence type="ECO:0000313" key="1">
    <source>
        <dbReference type="EMBL" id="KAH7129459.1"/>
    </source>
</evidence>
<reference evidence="1" key="1">
    <citation type="journal article" date="2021" name="Nat. Commun.">
        <title>Genetic determinants of endophytism in the Arabidopsis root mycobiome.</title>
        <authorList>
            <person name="Mesny F."/>
            <person name="Miyauchi S."/>
            <person name="Thiergart T."/>
            <person name="Pickel B."/>
            <person name="Atanasova L."/>
            <person name="Karlsson M."/>
            <person name="Huettel B."/>
            <person name="Barry K.W."/>
            <person name="Haridas S."/>
            <person name="Chen C."/>
            <person name="Bauer D."/>
            <person name="Andreopoulos W."/>
            <person name="Pangilinan J."/>
            <person name="LaButti K."/>
            <person name="Riley R."/>
            <person name="Lipzen A."/>
            <person name="Clum A."/>
            <person name="Drula E."/>
            <person name="Henrissat B."/>
            <person name="Kohler A."/>
            <person name="Grigoriev I.V."/>
            <person name="Martin F.M."/>
            <person name="Hacquard S."/>
        </authorList>
    </citation>
    <scope>NUCLEOTIDE SEQUENCE</scope>
    <source>
        <strain evidence="1">MPI-CAGE-AT-0021</strain>
    </source>
</reference>
<dbReference type="Proteomes" id="UP000717696">
    <property type="component" value="Unassembled WGS sequence"/>
</dbReference>